<dbReference type="OrthoDB" id="771136at2759"/>
<feature type="active site" evidence="6">
    <location>
        <position position="81"/>
    </location>
</feature>
<evidence type="ECO:0000256" key="3">
    <source>
        <dbReference type="ARBA" id="ARBA00022729"/>
    </source>
</evidence>
<evidence type="ECO:0000256" key="7">
    <source>
        <dbReference type="PIRSR" id="PIRSR601461-2"/>
    </source>
</evidence>
<dbReference type="PANTHER" id="PTHR47966:SF65">
    <property type="entry name" value="ASPARTIC-TYPE ENDOPEPTIDASE"/>
    <property type="match status" value="1"/>
</dbReference>
<comment type="similarity">
    <text evidence="1 8">Belongs to the peptidase A1 family.</text>
</comment>
<sequence>MRTYTLLTLARAISVTRGQLLERAPIPGVVSFPFSQTPATSAQLQRRDGKVVDVSLGATYLNYVVNATVGTPPQPVTLTLDTGSSDIILLHQESAYCEALDGACPSVGYYNANKSSTYEYLTSNFTSNFGFADQGEGSGASGDVAKDTFTVAGTTVKDQQFAIAYGNFTLALSILGLSYASGENQVNTNPPQQPYDNFPLALAKQGATNLALFSLWKDTVTGYDGQILFGGIDTTKYTGALTTLETQKRDGFPDIIAFDVLLDSVALSGNSSFPKGSTGSVPVVLDCGTSGTILPDDWVKPIYDQFDITYFTANDTAYVDCDLQAAPYTVKYTFQSLNIEVPMTKLVSLRALNPKTCTFDIVPAGTRHALLGDNFLSSAYAVFDLTNNEISLAPREFSSTSDNVVAVPAGGVKAIGGSTTNPSSSGSPSASGTGTGTSETGAASSTTGTSSAASTTAAKKSAASIVSIPAYLIEMKADSLAADKLLLAQYKYIPLQELKSNINY</sequence>
<evidence type="ECO:0000256" key="4">
    <source>
        <dbReference type="ARBA" id="ARBA00022750"/>
    </source>
</evidence>
<keyword evidence="12" id="KW-1185">Reference proteome</keyword>
<evidence type="ECO:0000256" key="2">
    <source>
        <dbReference type="ARBA" id="ARBA00022670"/>
    </source>
</evidence>
<dbReference type="GO" id="GO:0004190">
    <property type="term" value="F:aspartic-type endopeptidase activity"/>
    <property type="evidence" value="ECO:0007669"/>
    <property type="project" value="UniProtKB-KW"/>
</dbReference>
<evidence type="ECO:0000256" key="9">
    <source>
        <dbReference type="SAM" id="MobiDB-lite"/>
    </source>
</evidence>
<gene>
    <name evidence="11" type="ORF">B7463_g6298</name>
</gene>
<feature type="non-terminal residue" evidence="11">
    <location>
        <position position="504"/>
    </location>
</feature>
<evidence type="ECO:0000313" key="12">
    <source>
        <dbReference type="Proteomes" id="UP000258309"/>
    </source>
</evidence>
<organism evidence="11 12">
    <name type="scientific">Scytalidium lignicola</name>
    <name type="common">Hyphomycete</name>
    <dbReference type="NCBI Taxonomy" id="5539"/>
    <lineage>
        <taxon>Eukaryota</taxon>
        <taxon>Fungi</taxon>
        <taxon>Dikarya</taxon>
        <taxon>Ascomycota</taxon>
        <taxon>Pezizomycotina</taxon>
        <taxon>Leotiomycetes</taxon>
        <taxon>Leotiomycetes incertae sedis</taxon>
        <taxon>Scytalidium</taxon>
    </lineage>
</organism>
<proteinExistence type="inferred from homology"/>
<dbReference type="OMA" id="CEAVGFY"/>
<protein>
    <recommendedName>
        <fullName evidence="10">Peptidase A1 domain-containing protein</fullName>
    </recommendedName>
</protein>
<dbReference type="CDD" id="cd05474">
    <property type="entry name" value="SAP_like"/>
    <property type="match status" value="1"/>
</dbReference>
<comment type="caution">
    <text evidence="11">The sequence shown here is derived from an EMBL/GenBank/DDBJ whole genome shotgun (WGS) entry which is preliminary data.</text>
</comment>
<keyword evidence="4 8" id="KW-0064">Aspartyl protease</keyword>
<dbReference type="PROSITE" id="PS51767">
    <property type="entry name" value="PEPTIDASE_A1"/>
    <property type="match status" value="1"/>
</dbReference>
<keyword evidence="5 8" id="KW-0378">Hydrolase</keyword>
<dbReference type="SUPFAM" id="SSF50630">
    <property type="entry name" value="Acid proteases"/>
    <property type="match status" value="1"/>
</dbReference>
<dbReference type="AlphaFoldDB" id="A0A3E2HA71"/>
<evidence type="ECO:0000256" key="1">
    <source>
        <dbReference type="ARBA" id="ARBA00007447"/>
    </source>
</evidence>
<keyword evidence="3" id="KW-0732">Signal</keyword>
<feature type="domain" description="Peptidase A1" evidence="10">
    <location>
        <begin position="63"/>
        <end position="393"/>
    </location>
</feature>
<evidence type="ECO:0000259" key="10">
    <source>
        <dbReference type="PROSITE" id="PS51767"/>
    </source>
</evidence>
<dbReference type="InterPro" id="IPR021109">
    <property type="entry name" value="Peptidase_aspartic_dom_sf"/>
</dbReference>
<dbReference type="PANTHER" id="PTHR47966">
    <property type="entry name" value="BETA-SITE APP-CLEAVING ENZYME, ISOFORM A-RELATED"/>
    <property type="match status" value="1"/>
</dbReference>
<dbReference type="InterPro" id="IPR001969">
    <property type="entry name" value="Aspartic_peptidase_AS"/>
</dbReference>
<reference evidence="11 12" key="1">
    <citation type="submission" date="2018-05" db="EMBL/GenBank/DDBJ databases">
        <title>Draft genome sequence of Scytalidium lignicola DSM 105466, a ubiquitous saprotrophic fungus.</title>
        <authorList>
            <person name="Buettner E."/>
            <person name="Gebauer A.M."/>
            <person name="Hofrichter M."/>
            <person name="Liers C."/>
            <person name="Kellner H."/>
        </authorList>
    </citation>
    <scope>NUCLEOTIDE SEQUENCE [LARGE SCALE GENOMIC DNA]</scope>
    <source>
        <strain evidence="11 12">DSM 105466</strain>
    </source>
</reference>
<evidence type="ECO:0000256" key="5">
    <source>
        <dbReference type="ARBA" id="ARBA00022801"/>
    </source>
</evidence>
<accession>A0A3E2HA71</accession>
<name>A0A3E2HA71_SCYLI</name>
<dbReference type="GO" id="GO:0006508">
    <property type="term" value="P:proteolysis"/>
    <property type="evidence" value="ECO:0007669"/>
    <property type="project" value="UniProtKB-KW"/>
</dbReference>
<dbReference type="EMBL" id="NCSJ02000110">
    <property type="protein sequence ID" value="RFU30051.1"/>
    <property type="molecule type" value="Genomic_DNA"/>
</dbReference>
<feature type="region of interest" description="Disordered" evidence="9">
    <location>
        <begin position="416"/>
        <end position="451"/>
    </location>
</feature>
<dbReference type="PRINTS" id="PR00792">
    <property type="entry name" value="PEPSIN"/>
</dbReference>
<dbReference type="PROSITE" id="PS00141">
    <property type="entry name" value="ASP_PROTEASE"/>
    <property type="match status" value="1"/>
</dbReference>
<keyword evidence="2 8" id="KW-0645">Protease</keyword>
<feature type="active site" evidence="6">
    <location>
        <position position="286"/>
    </location>
</feature>
<keyword evidence="7" id="KW-1015">Disulfide bond</keyword>
<dbReference type="Proteomes" id="UP000258309">
    <property type="component" value="Unassembled WGS sequence"/>
</dbReference>
<dbReference type="Gene3D" id="2.40.70.10">
    <property type="entry name" value="Acid Proteases"/>
    <property type="match status" value="2"/>
</dbReference>
<dbReference type="InterPro" id="IPR001461">
    <property type="entry name" value="Aspartic_peptidase_A1"/>
</dbReference>
<feature type="disulfide bond" evidence="7">
    <location>
        <begin position="321"/>
        <end position="357"/>
    </location>
</feature>
<evidence type="ECO:0000313" key="11">
    <source>
        <dbReference type="EMBL" id="RFU30051.1"/>
    </source>
</evidence>
<dbReference type="STRING" id="5539.A0A3E2HA71"/>
<dbReference type="InterPro" id="IPR033121">
    <property type="entry name" value="PEPTIDASE_A1"/>
</dbReference>
<evidence type="ECO:0000256" key="6">
    <source>
        <dbReference type="PIRSR" id="PIRSR601461-1"/>
    </source>
</evidence>
<evidence type="ECO:0000256" key="8">
    <source>
        <dbReference type="RuleBase" id="RU000454"/>
    </source>
</evidence>
<feature type="non-terminal residue" evidence="11">
    <location>
        <position position="1"/>
    </location>
</feature>
<dbReference type="InterPro" id="IPR033876">
    <property type="entry name" value="SAP-like"/>
</dbReference>
<dbReference type="Pfam" id="PF00026">
    <property type="entry name" value="Asp"/>
    <property type="match status" value="1"/>
</dbReference>